<keyword evidence="3" id="KW-0288">FMN</keyword>
<keyword evidence="4" id="KW-0507">mRNA processing</keyword>
<organism evidence="20 21">
    <name type="scientific">Hortaea werneckii</name>
    <name type="common">Black yeast</name>
    <name type="synonym">Cladosporium werneckii</name>
    <dbReference type="NCBI Taxonomy" id="91943"/>
    <lineage>
        <taxon>Eukaryota</taxon>
        <taxon>Fungi</taxon>
        <taxon>Dikarya</taxon>
        <taxon>Ascomycota</taxon>
        <taxon>Pezizomycotina</taxon>
        <taxon>Dothideomycetes</taxon>
        <taxon>Dothideomycetidae</taxon>
        <taxon>Mycosphaerellales</taxon>
        <taxon>Teratosphaeriaceae</taxon>
        <taxon>Hortaea</taxon>
    </lineage>
</organism>
<dbReference type="InterPro" id="IPR013785">
    <property type="entry name" value="Aldolase_TIM"/>
</dbReference>
<evidence type="ECO:0000256" key="14">
    <source>
        <dbReference type="ARBA" id="ARBA00048342"/>
    </source>
</evidence>
<dbReference type="GO" id="GO:0017150">
    <property type="term" value="F:tRNA dihydrouridine synthase activity"/>
    <property type="evidence" value="ECO:0007669"/>
    <property type="project" value="InterPro"/>
</dbReference>
<dbReference type="EMBL" id="QWIS01000167">
    <property type="protein sequence ID" value="RMZ03354.1"/>
    <property type="molecule type" value="Genomic_DNA"/>
</dbReference>
<comment type="catalytic activity">
    <reaction evidence="15">
        <text>5,6-dihydrouridine(16) in tRNA + NAD(+) = uridine(16) in tRNA + NADH + H(+)</text>
        <dbReference type="Rhea" id="RHEA:53380"/>
        <dbReference type="Rhea" id="RHEA-COMP:13543"/>
        <dbReference type="Rhea" id="RHEA-COMP:13544"/>
        <dbReference type="ChEBI" id="CHEBI:15378"/>
        <dbReference type="ChEBI" id="CHEBI:57540"/>
        <dbReference type="ChEBI" id="CHEBI:57945"/>
        <dbReference type="ChEBI" id="CHEBI:65315"/>
        <dbReference type="ChEBI" id="CHEBI:74443"/>
        <dbReference type="EC" id="1.3.1.88"/>
    </reaction>
    <physiologicalReaction direction="right-to-left" evidence="15">
        <dbReference type="Rhea" id="RHEA:53382"/>
    </physiologicalReaction>
</comment>
<evidence type="ECO:0000256" key="11">
    <source>
        <dbReference type="ARBA" id="ARBA00045934"/>
    </source>
</evidence>
<evidence type="ECO:0000256" key="6">
    <source>
        <dbReference type="ARBA" id="ARBA00022857"/>
    </source>
</evidence>
<feature type="compositionally biased region" description="Low complexity" evidence="18">
    <location>
        <begin position="558"/>
        <end position="569"/>
    </location>
</feature>
<comment type="catalytic activity">
    <reaction evidence="12">
        <text>5,6-dihydrouridine(17) in tRNA + NAD(+) = uridine(17) in tRNA + NADH + H(+)</text>
        <dbReference type="Rhea" id="RHEA:53372"/>
        <dbReference type="Rhea" id="RHEA-COMP:13541"/>
        <dbReference type="Rhea" id="RHEA-COMP:13542"/>
        <dbReference type="ChEBI" id="CHEBI:15378"/>
        <dbReference type="ChEBI" id="CHEBI:57540"/>
        <dbReference type="ChEBI" id="CHEBI:57945"/>
        <dbReference type="ChEBI" id="CHEBI:65315"/>
        <dbReference type="ChEBI" id="CHEBI:74443"/>
        <dbReference type="EC" id="1.3.1.88"/>
    </reaction>
    <physiologicalReaction direction="right-to-left" evidence="12">
        <dbReference type="Rhea" id="RHEA:53374"/>
    </physiologicalReaction>
</comment>
<protein>
    <recommendedName>
        <fullName evidence="10">tRNA-dihydrouridine(16/17) synthase [NAD(P)(+)]</fullName>
        <ecNumber evidence="10">1.3.1.88</ecNumber>
    </recommendedName>
</protein>
<comment type="catalytic activity">
    <reaction evidence="13">
        <text>5,6-dihydrouridine(16) in tRNA + NADP(+) = uridine(16) in tRNA + NADPH + H(+)</text>
        <dbReference type="Rhea" id="RHEA:53376"/>
        <dbReference type="Rhea" id="RHEA-COMP:13543"/>
        <dbReference type="Rhea" id="RHEA-COMP:13544"/>
        <dbReference type="ChEBI" id="CHEBI:15378"/>
        <dbReference type="ChEBI" id="CHEBI:57783"/>
        <dbReference type="ChEBI" id="CHEBI:58349"/>
        <dbReference type="ChEBI" id="CHEBI:65315"/>
        <dbReference type="ChEBI" id="CHEBI:74443"/>
        <dbReference type="EC" id="1.3.1.88"/>
    </reaction>
    <physiologicalReaction direction="right-to-left" evidence="13">
        <dbReference type="Rhea" id="RHEA:53378"/>
    </physiologicalReaction>
</comment>
<feature type="region of interest" description="Disordered" evidence="18">
    <location>
        <begin position="542"/>
        <end position="621"/>
    </location>
</feature>
<dbReference type="PROSITE" id="PS01136">
    <property type="entry name" value="UPF0034"/>
    <property type="match status" value="1"/>
</dbReference>
<evidence type="ECO:0000313" key="20">
    <source>
        <dbReference type="EMBL" id="RMZ03354.1"/>
    </source>
</evidence>
<keyword evidence="8" id="KW-0520">NAD</keyword>
<keyword evidence="2" id="KW-0285">Flavoprotein</keyword>
<evidence type="ECO:0000256" key="2">
    <source>
        <dbReference type="ARBA" id="ARBA00022630"/>
    </source>
</evidence>
<evidence type="ECO:0000256" key="9">
    <source>
        <dbReference type="ARBA" id="ARBA00038313"/>
    </source>
</evidence>
<dbReference type="EC" id="1.3.1.88" evidence="10"/>
<evidence type="ECO:0000256" key="12">
    <source>
        <dbReference type="ARBA" id="ARBA00047287"/>
    </source>
</evidence>
<reference evidence="20 21" key="1">
    <citation type="journal article" date="2018" name="BMC Genomics">
        <title>Genomic evidence for intraspecific hybridization in a clonal and extremely halotolerant yeast.</title>
        <authorList>
            <person name="Gostincar C."/>
            <person name="Stajich J.E."/>
            <person name="Zupancic J."/>
            <person name="Zalar P."/>
            <person name="Gunde-Cimerman N."/>
        </authorList>
    </citation>
    <scope>NUCLEOTIDE SEQUENCE [LARGE SCALE GENOMIC DNA]</scope>
    <source>
        <strain evidence="20 21">EXF-562</strain>
    </source>
</reference>
<evidence type="ECO:0000256" key="4">
    <source>
        <dbReference type="ARBA" id="ARBA00022664"/>
    </source>
</evidence>
<evidence type="ECO:0000313" key="21">
    <source>
        <dbReference type="Proteomes" id="UP000280598"/>
    </source>
</evidence>
<evidence type="ECO:0000256" key="18">
    <source>
        <dbReference type="SAM" id="MobiDB-lite"/>
    </source>
</evidence>
<comment type="caution">
    <text evidence="20">The sequence shown here is derived from an EMBL/GenBank/DDBJ whole genome shotgun (WGS) entry which is preliminary data.</text>
</comment>
<evidence type="ECO:0000256" key="3">
    <source>
        <dbReference type="ARBA" id="ARBA00022643"/>
    </source>
</evidence>
<feature type="region of interest" description="Disordered" evidence="18">
    <location>
        <begin position="324"/>
        <end position="415"/>
    </location>
</feature>
<dbReference type="Proteomes" id="UP000280598">
    <property type="component" value="Unassembled WGS sequence"/>
</dbReference>
<evidence type="ECO:0000256" key="17">
    <source>
        <dbReference type="ARBA" id="ARBA00049467"/>
    </source>
</evidence>
<dbReference type="GO" id="GO:0050660">
    <property type="term" value="F:flavin adenine dinucleotide binding"/>
    <property type="evidence" value="ECO:0007669"/>
    <property type="project" value="InterPro"/>
</dbReference>
<feature type="compositionally biased region" description="Basic and acidic residues" evidence="18">
    <location>
        <begin position="608"/>
        <end position="620"/>
    </location>
</feature>
<keyword evidence="7" id="KW-0560">Oxidoreductase</keyword>
<evidence type="ECO:0000256" key="10">
    <source>
        <dbReference type="ARBA" id="ARBA00038890"/>
    </source>
</evidence>
<evidence type="ECO:0000256" key="13">
    <source>
        <dbReference type="ARBA" id="ARBA00047652"/>
    </source>
</evidence>
<comment type="catalytic activity">
    <reaction evidence="16">
        <text>a 5,6-dihydrouridine in mRNA + NADP(+) = a uridine in mRNA + NADPH + H(+)</text>
        <dbReference type="Rhea" id="RHEA:69855"/>
        <dbReference type="Rhea" id="RHEA-COMP:14658"/>
        <dbReference type="Rhea" id="RHEA-COMP:17789"/>
        <dbReference type="ChEBI" id="CHEBI:15378"/>
        <dbReference type="ChEBI" id="CHEBI:57783"/>
        <dbReference type="ChEBI" id="CHEBI:58349"/>
        <dbReference type="ChEBI" id="CHEBI:65315"/>
        <dbReference type="ChEBI" id="CHEBI:74443"/>
    </reaction>
    <physiologicalReaction direction="right-to-left" evidence="16">
        <dbReference type="Rhea" id="RHEA:69857"/>
    </physiologicalReaction>
</comment>
<evidence type="ECO:0000256" key="1">
    <source>
        <dbReference type="ARBA" id="ARBA00001917"/>
    </source>
</evidence>
<sequence length="1121" mass="125603">MANQKLHGRAFYESIGSPKYIVAPMVDQSEFAWRLLTRSFLPPELRRSVLCYSPMFHAKLFAESHRYRTQHFEPLKPAHGLLPQSPQPPPFEGVEAEKAYLDGHPENDRPLFVQFCANDPDHYLAAAKHVQPYCEAVDLNLGCPQGIAKRGNYGAFLQEDWDTIYKLINKLHRELDIPVTAKIRVQETREKTLEYAKMILSAGASCLTVHGRRREMKGHATGLADWTMIRYLREQLPPDTVIFANGNILQHDDIQDCLDATGADAVMSAEGNLYDPSIFAKAPPVGQEGTDYWRGRDGKGGYRMDAVLRRYLDIIHEHVLQQEPPAREPLFLPSDQPATEPQKSAEEPSAPPQSTDAASVEDAKAPEPQTGDKRAAPDNAEWTRESKASKRQRKREAKNAAKQHTQQKRGKVDDALKYEPNMVAMQSHCFHMLRPLVSKHHNVRDALARTRSGDIEAYEEVLRLTQEAVKIGLLDYAQNPQAYEDVVVESNGEVRDGTESSDEAVRRCKRPYWVCQPYVRPLPKEALEKGSLQLSKKDLRKLQEDEEARKNGTSAVQANGEANSAANGDANDDAKGEANGGASTVTAEKAAKEDEQQAVESGSPPGGKTEEVGPEVKKEVNLPAEAGDAEKEGTLKVPKEGMTCPNLHTINNPRSQSATMALIRWIRRLRGKVCNLLRHHTASKDEHPIREERKRVEALACEVLAAIRAVLTHPCAEVRCSNCSTDEKRCPYDGGAIGLLNAGEDCEWPQRILSPRQIDDLILSSKLLSNGAYLTQQLNAPCGDLGGFWDERRERQFLGIAVCKMVAACTLSIAVTTTKRDGFEGLTLRALMYERDFAPDATPEAKKEWRGIASKLRRRFYLSARLESGNTKGKPAVQVESVIQPETPTKSSQMLLKADEYMPPGIAHMRTLYKEAGHKLTEYLYEAAKSHCRISAYMFDVQRAYTPYYPYDDGFTRRTIHETLYLPKNVDAYRDVATIVAEKAPEKITRDVLILFRKEIAGRRIVDAWHNELLDGSPRKNGLRVHKNFTEGLETMYPILQKVVIARSDEKGKGGKDTSLALPDPMQPNLSGTTAFDCDWRSGVKQLEYHAGVMRKKRDVLGDTQRLEALLELPCWAVCYI</sequence>
<dbReference type="Pfam" id="PF01207">
    <property type="entry name" value="Dus"/>
    <property type="match status" value="1"/>
</dbReference>
<evidence type="ECO:0000256" key="7">
    <source>
        <dbReference type="ARBA" id="ARBA00023002"/>
    </source>
</evidence>
<dbReference type="PANTHER" id="PTHR11082">
    <property type="entry name" value="TRNA-DIHYDROURIDINE SYNTHASE"/>
    <property type="match status" value="1"/>
</dbReference>
<evidence type="ECO:0000256" key="5">
    <source>
        <dbReference type="ARBA" id="ARBA00022694"/>
    </source>
</evidence>
<evidence type="ECO:0000256" key="15">
    <source>
        <dbReference type="ARBA" id="ARBA00048934"/>
    </source>
</evidence>
<comment type="function">
    <text evidence="11">Catalyzes the synthesis of dihydrouridine, a modified base found in the D-loop of most tRNAs. Specifically modifies U47 in cytoplasmic tRNAs. Catalyzes the synthesis of dihydrouridine in some mRNAs, thereby affecting their translation.</text>
</comment>
<keyword evidence="5" id="KW-0819">tRNA processing</keyword>
<evidence type="ECO:0000259" key="19">
    <source>
        <dbReference type="Pfam" id="PF01207"/>
    </source>
</evidence>
<dbReference type="Gene3D" id="3.20.20.70">
    <property type="entry name" value="Aldolase class I"/>
    <property type="match status" value="1"/>
</dbReference>
<comment type="cofactor">
    <cofactor evidence="1">
        <name>FMN</name>
        <dbReference type="ChEBI" id="CHEBI:58210"/>
    </cofactor>
</comment>
<gene>
    <name evidence="20" type="ORF">D0860_06842</name>
</gene>
<name>A0A3M7GQH1_HORWE</name>
<feature type="domain" description="DUS-like FMN-binding" evidence="19">
    <location>
        <begin position="22"/>
        <end position="281"/>
    </location>
</feature>
<comment type="similarity">
    <text evidence="9">Belongs to the Dus family. Dus1 subfamily.</text>
</comment>
<dbReference type="VEuPathDB" id="FungiDB:BTJ68_10932"/>
<dbReference type="GO" id="GO:0006397">
    <property type="term" value="P:mRNA processing"/>
    <property type="evidence" value="ECO:0007669"/>
    <property type="project" value="UniProtKB-KW"/>
</dbReference>
<evidence type="ECO:0000256" key="16">
    <source>
        <dbReference type="ARBA" id="ARBA00049447"/>
    </source>
</evidence>
<evidence type="ECO:0000256" key="8">
    <source>
        <dbReference type="ARBA" id="ARBA00023027"/>
    </source>
</evidence>
<proteinExistence type="inferred from homology"/>
<comment type="catalytic activity">
    <reaction evidence="17">
        <text>5,6-dihydrouridine(17) in tRNA + NADP(+) = uridine(17) in tRNA + NADPH + H(+)</text>
        <dbReference type="Rhea" id="RHEA:53368"/>
        <dbReference type="Rhea" id="RHEA-COMP:13541"/>
        <dbReference type="Rhea" id="RHEA-COMP:13542"/>
        <dbReference type="ChEBI" id="CHEBI:15378"/>
        <dbReference type="ChEBI" id="CHEBI:57783"/>
        <dbReference type="ChEBI" id="CHEBI:58349"/>
        <dbReference type="ChEBI" id="CHEBI:65315"/>
        <dbReference type="ChEBI" id="CHEBI:74443"/>
        <dbReference type="EC" id="1.3.1.88"/>
    </reaction>
    <physiologicalReaction direction="right-to-left" evidence="17">
        <dbReference type="Rhea" id="RHEA:53370"/>
    </physiologicalReaction>
</comment>
<dbReference type="InterPro" id="IPR018517">
    <property type="entry name" value="tRNA_hU_synthase_CS"/>
</dbReference>
<dbReference type="CDD" id="cd02801">
    <property type="entry name" value="DUS_like_FMN"/>
    <property type="match status" value="1"/>
</dbReference>
<dbReference type="AlphaFoldDB" id="A0A3M7GQH1"/>
<feature type="compositionally biased region" description="Basic and acidic residues" evidence="18">
    <location>
        <begin position="361"/>
        <end position="388"/>
    </location>
</feature>
<comment type="catalytic activity">
    <reaction evidence="14">
        <text>a 5,6-dihydrouridine in mRNA + NAD(+) = a uridine in mRNA + NADH + H(+)</text>
        <dbReference type="Rhea" id="RHEA:69851"/>
        <dbReference type="Rhea" id="RHEA-COMP:14658"/>
        <dbReference type="Rhea" id="RHEA-COMP:17789"/>
        <dbReference type="ChEBI" id="CHEBI:15378"/>
        <dbReference type="ChEBI" id="CHEBI:57540"/>
        <dbReference type="ChEBI" id="CHEBI:57945"/>
        <dbReference type="ChEBI" id="CHEBI:65315"/>
        <dbReference type="ChEBI" id="CHEBI:74443"/>
    </reaction>
    <physiologicalReaction direction="right-to-left" evidence="14">
        <dbReference type="Rhea" id="RHEA:69853"/>
    </physiologicalReaction>
</comment>
<accession>A0A3M7GQH1</accession>
<dbReference type="InterPro" id="IPR035587">
    <property type="entry name" value="DUS-like_FMN-bd"/>
</dbReference>
<keyword evidence="6" id="KW-0521">NADP</keyword>
<dbReference type="SUPFAM" id="SSF51395">
    <property type="entry name" value="FMN-linked oxidoreductases"/>
    <property type="match status" value="1"/>
</dbReference>
<dbReference type="PANTHER" id="PTHR11082:SF5">
    <property type="entry name" value="TRNA-DIHYDROURIDINE(16_17) SYNTHASE [NAD(P)(+)]-LIKE"/>
    <property type="match status" value="1"/>
</dbReference>